<protein>
    <submittedName>
        <fullName evidence="1">Nonstructural protein</fullName>
    </submittedName>
</protein>
<dbReference type="Proteomes" id="UP000324616">
    <property type="component" value="Segment"/>
</dbReference>
<name>A0A4P8PK55_9VIRU</name>
<accession>A0A4P8PK55</accession>
<evidence type="ECO:0000313" key="1">
    <source>
        <dbReference type="EMBL" id="QCQ84871.1"/>
    </source>
</evidence>
<organism evidence="1">
    <name type="scientific">Blackfly microvirus SF02</name>
    <dbReference type="NCBI Taxonomy" id="2576452"/>
    <lineage>
        <taxon>Viruses</taxon>
        <taxon>Monodnaviria</taxon>
        <taxon>Sangervirae</taxon>
        <taxon>Phixviricota</taxon>
        <taxon>Malgrandaviricetes</taxon>
        <taxon>Petitvirales</taxon>
        <taxon>Microviridae</taxon>
        <taxon>Microvirus</taxon>
    </lineage>
</organism>
<proteinExistence type="predicted"/>
<dbReference type="InterPro" id="IPR046781">
    <property type="entry name" value="Phage_ORF5"/>
</dbReference>
<dbReference type="Pfam" id="PF20577">
    <property type="entry name" value="Phage_ORF5"/>
    <property type="match status" value="1"/>
</dbReference>
<dbReference type="EMBL" id="MK249181">
    <property type="protein sequence ID" value="QCQ84871.1"/>
    <property type="molecule type" value="Genomic_DNA"/>
</dbReference>
<sequence length="94" mass="10551">MLLRAYTLHDVKALNYSPPFFQHNNAMAIRMLTDLVNDSNTSVGRHPADFKMYCVGSYDDGNGILIPLNIIEHVMDAIACVTPQASLFQPLRQE</sequence>
<reference evidence="1" key="1">
    <citation type="submission" date="2018-12" db="EMBL/GenBank/DDBJ databases">
        <title>Singled stranded DNA viruses identified in blackflies (Austrosimulium ungulatum) sampled in New Zealand.</title>
        <authorList>
            <person name="Kraberger S."/>
            <person name="Fontenele R.S."/>
            <person name="Schmidlin K."/>
            <person name="Walters M."/>
            <person name="Varsani A."/>
        </authorList>
    </citation>
    <scope>NUCLEOTIDE SEQUENCE [LARGE SCALE GENOMIC DNA]</scope>
    <source>
        <strain evidence="1">108</strain>
    </source>
</reference>